<protein>
    <submittedName>
        <fullName evidence="2">Uncharacterized protein</fullName>
    </submittedName>
</protein>
<name>A0ABN1BED6_9ACTN</name>
<dbReference type="Proteomes" id="UP001499895">
    <property type="component" value="Unassembled WGS sequence"/>
</dbReference>
<evidence type="ECO:0000313" key="2">
    <source>
        <dbReference type="EMBL" id="GAA0496020.1"/>
    </source>
</evidence>
<evidence type="ECO:0000256" key="1">
    <source>
        <dbReference type="SAM" id="MobiDB-lite"/>
    </source>
</evidence>
<accession>A0ABN1BED6</accession>
<reference evidence="2 3" key="1">
    <citation type="journal article" date="2019" name="Int. J. Syst. Evol. Microbiol.">
        <title>The Global Catalogue of Microorganisms (GCM) 10K type strain sequencing project: providing services to taxonomists for standard genome sequencing and annotation.</title>
        <authorList>
            <consortium name="The Broad Institute Genomics Platform"/>
            <consortium name="The Broad Institute Genome Sequencing Center for Infectious Disease"/>
            <person name="Wu L."/>
            <person name="Ma J."/>
        </authorList>
    </citation>
    <scope>NUCLEOTIDE SEQUENCE [LARGE SCALE GENOMIC DNA]</scope>
    <source>
        <strain evidence="2 3">JCM 10649</strain>
    </source>
</reference>
<organism evidence="2 3">
    <name type="scientific">Streptomyces stramineus</name>
    <dbReference type="NCBI Taxonomy" id="173861"/>
    <lineage>
        <taxon>Bacteria</taxon>
        <taxon>Bacillati</taxon>
        <taxon>Actinomycetota</taxon>
        <taxon>Actinomycetes</taxon>
        <taxon>Kitasatosporales</taxon>
        <taxon>Streptomycetaceae</taxon>
        <taxon>Streptomyces</taxon>
    </lineage>
</organism>
<proteinExistence type="predicted"/>
<feature type="region of interest" description="Disordered" evidence="1">
    <location>
        <begin position="1"/>
        <end position="28"/>
    </location>
</feature>
<sequence>MNGSGAFQEVERPTGHLKTPHTPPEFYSPLTPLNQAGDLISPTAWAATVLRLAFDFDPMEKCRGWFAGDWESYARAADVWANLAKFCGSLATTVESGNRTAGRSWDGQAADAADLYFTSLCGKLRDLQDSLVLLHKEYMTVTYAVLAAAEGAGQLLGLIGDQAATAALSWVAGAATAWSGWGAAAAMAMVAAEIVRMCEMWDKIMKRVNALQLAINVVGGNLVGLGAEVAASLTSFTLPRAAYAHPAV</sequence>
<dbReference type="EMBL" id="BAAAHB010000159">
    <property type="protein sequence ID" value="GAA0496020.1"/>
    <property type="molecule type" value="Genomic_DNA"/>
</dbReference>
<dbReference type="RefSeq" id="WP_344097847.1">
    <property type="nucleotide sequence ID" value="NZ_BAAAHB010000159.1"/>
</dbReference>
<comment type="caution">
    <text evidence="2">The sequence shown here is derived from an EMBL/GenBank/DDBJ whole genome shotgun (WGS) entry which is preliminary data.</text>
</comment>
<keyword evidence="3" id="KW-1185">Reference proteome</keyword>
<gene>
    <name evidence="2" type="ORF">GCM10009544_64810</name>
</gene>
<evidence type="ECO:0000313" key="3">
    <source>
        <dbReference type="Proteomes" id="UP001499895"/>
    </source>
</evidence>